<accession>A0ABX2LTM3</accession>
<dbReference type="Pfam" id="PF07589">
    <property type="entry name" value="PEP-CTERM"/>
    <property type="match status" value="1"/>
</dbReference>
<keyword evidence="1" id="KW-0732">Signal</keyword>
<reference evidence="3 4" key="1">
    <citation type="journal article" date="2020" name="Front. Plant Sci.">
        <title>Isolation of Rhizosphere Bacteria That Improve Quality and Water Stress Tolerance in Greenhouse Ornamentals.</title>
        <authorList>
            <person name="Nordstedt N.P."/>
            <person name="Jones M.L."/>
        </authorList>
    </citation>
    <scope>NUCLEOTIDE SEQUENCE [LARGE SCALE GENOMIC DNA]</scope>
    <source>
        <strain evidence="3 4">C6C2</strain>
    </source>
</reference>
<feature type="signal peptide" evidence="1">
    <location>
        <begin position="1"/>
        <end position="22"/>
    </location>
</feature>
<dbReference type="NCBIfam" id="TIGR02595">
    <property type="entry name" value="PEP_CTERM"/>
    <property type="match status" value="1"/>
</dbReference>
<dbReference type="RefSeq" id="WP_079214639.1">
    <property type="nucleotide sequence ID" value="NZ_CP018845.1"/>
</dbReference>
<name>A0ABX2LTM3_9BURK</name>
<evidence type="ECO:0000256" key="1">
    <source>
        <dbReference type="SAM" id="SignalP"/>
    </source>
</evidence>
<comment type="caution">
    <text evidence="3">The sequence shown here is derived from an EMBL/GenBank/DDBJ whole genome shotgun (WGS) entry which is preliminary data.</text>
</comment>
<dbReference type="EMBL" id="JABFMT010000007">
    <property type="protein sequence ID" value="NUU01789.1"/>
    <property type="molecule type" value="Genomic_DNA"/>
</dbReference>
<keyword evidence="4" id="KW-1185">Reference proteome</keyword>
<feature type="domain" description="Ice-binding protein C-terminal" evidence="2">
    <location>
        <begin position="178"/>
        <end position="201"/>
    </location>
</feature>
<proteinExistence type="predicted"/>
<dbReference type="Proteomes" id="UP000536746">
    <property type="component" value="Unassembled WGS sequence"/>
</dbReference>
<protein>
    <submittedName>
        <fullName evidence="3">PEP-CTERM sorting domain-containing protein</fullName>
    </submittedName>
</protein>
<evidence type="ECO:0000313" key="3">
    <source>
        <dbReference type="EMBL" id="NUU01789.1"/>
    </source>
</evidence>
<organism evidence="3 4">
    <name type="scientific">Herbaspirillum robiniae</name>
    <dbReference type="NCBI Taxonomy" id="2014887"/>
    <lineage>
        <taxon>Bacteria</taxon>
        <taxon>Pseudomonadati</taxon>
        <taxon>Pseudomonadota</taxon>
        <taxon>Betaproteobacteria</taxon>
        <taxon>Burkholderiales</taxon>
        <taxon>Oxalobacteraceae</taxon>
        <taxon>Herbaspirillum</taxon>
    </lineage>
</organism>
<evidence type="ECO:0000259" key="2">
    <source>
        <dbReference type="Pfam" id="PF07589"/>
    </source>
</evidence>
<sequence>MKKYLLAVLFLMANIGSTPANATTISSTLNADNIFQLYVSTSNNTLGTLVGSGDTWGNTYNFTSQLTAGVTNFLHIVVNNVGGPGGLLGAFTLSDTSFVFANGTQTLLTGDAGITQNLSGFGSAGNATVSEGANGVGPWGTRTGYDQLVPQWIWNYYSNNGDDRNTVYFSASILVPSAVPEPGSIALLGLGLLALVAWRKRKEQMSA</sequence>
<evidence type="ECO:0000313" key="4">
    <source>
        <dbReference type="Proteomes" id="UP000536746"/>
    </source>
</evidence>
<gene>
    <name evidence="3" type="ORF">HNO84_09270</name>
</gene>
<feature type="chain" id="PRO_5047308601" evidence="1">
    <location>
        <begin position="23"/>
        <end position="207"/>
    </location>
</feature>
<dbReference type="InterPro" id="IPR013424">
    <property type="entry name" value="Ice-binding_C"/>
</dbReference>